<evidence type="ECO:0000256" key="1">
    <source>
        <dbReference type="ARBA" id="ARBA00004429"/>
    </source>
</evidence>
<feature type="transmembrane region" description="Helical" evidence="8">
    <location>
        <begin position="53"/>
        <end position="74"/>
    </location>
</feature>
<evidence type="ECO:0000313" key="10">
    <source>
        <dbReference type="EMBL" id="GGF50792.1"/>
    </source>
</evidence>
<keyword evidence="4" id="KW-1003">Cell membrane</keyword>
<dbReference type="GO" id="GO:0006865">
    <property type="term" value="P:amino acid transport"/>
    <property type="evidence" value="ECO:0007669"/>
    <property type="project" value="TreeGrafter"/>
</dbReference>
<evidence type="ECO:0000256" key="6">
    <source>
        <dbReference type="ARBA" id="ARBA00022989"/>
    </source>
</evidence>
<reference evidence="10" key="1">
    <citation type="journal article" date="2014" name="Int. J. Syst. Evol. Microbiol.">
        <title>Complete genome sequence of Corynebacterium casei LMG S-19264T (=DSM 44701T), isolated from a smear-ripened cheese.</title>
        <authorList>
            <consortium name="US DOE Joint Genome Institute (JGI-PGF)"/>
            <person name="Walter F."/>
            <person name="Albersmeier A."/>
            <person name="Kalinowski J."/>
            <person name="Ruckert C."/>
        </authorList>
    </citation>
    <scope>NUCLEOTIDE SEQUENCE</scope>
    <source>
        <strain evidence="10">CGMCC 1.15725</strain>
    </source>
</reference>
<proteinExistence type="inferred from homology"/>
<dbReference type="InterPro" id="IPR000515">
    <property type="entry name" value="MetI-like"/>
</dbReference>
<dbReference type="InterPro" id="IPR010065">
    <property type="entry name" value="AA_ABC_transptr_permease_3TM"/>
</dbReference>
<dbReference type="GO" id="GO:0022857">
    <property type="term" value="F:transmembrane transporter activity"/>
    <property type="evidence" value="ECO:0007669"/>
    <property type="project" value="InterPro"/>
</dbReference>
<sequence>MIRQFGLNEALSILSGIESTVILSFIAFVGGGIFGGIIALLRTSEAAPLQRFAAIYIDFFQGTPLLMQLFLVFYGLPVFGLHLNPWVAVTIGLTLHASAFLGEIWRGGIQAVPRGQTEAARALGLRYRDRMISVVLPQAIRLSIAPTVGFLVQLIKGTSLAAIIGFVELSRSAQIAASTTYKPLIAYGLAAIFYFVLCFPLSRLSAGLERRLVVRT</sequence>
<dbReference type="CDD" id="cd06261">
    <property type="entry name" value="TM_PBP2"/>
    <property type="match status" value="1"/>
</dbReference>
<dbReference type="InterPro" id="IPR043429">
    <property type="entry name" value="ArtM/GltK/GlnP/TcyL/YhdX-like"/>
</dbReference>
<protein>
    <submittedName>
        <fullName evidence="10">ABC transporter permease</fullName>
    </submittedName>
</protein>
<evidence type="ECO:0000256" key="2">
    <source>
        <dbReference type="ARBA" id="ARBA00010072"/>
    </source>
</evidence>
<dbReference type="PANTHER" id="PTHR30614:SF34">
    <property type="entry name" value="BLR6398 PROTEIN"/>
    <property type="match status" value="1"/>
</dbReference>
<dbReference type="AlphaFoldDB" id="A0A8J2Z0J4"/>
<feature type="transmembrane region" description="Helical" evidence="8">
    <location>
        <begin position="86"/>
        <end position="105"/>
    </location>
</feature>
<dbReference type="NCBIfam" id="TIGR01726">
    <property type="entry name" value="HEQRo_perm_3TM"/>
    <property type="match status" value="1"/>
</dbReference>
<gene>
    <name evidence="10" type="ORF">GCM10011611_66540</name>
</gene>
<dbReference type="PROSITE" id="PS50928">
    <property type="entry name" value="ABC_TM1"/>
    <property type="match status" value="1"/>
</dbReference>
<accession>A0A8J2Z0J4</accession>
<feature type="transmembrane region" description="Helical" evidence="8">
    <location>
        <begin position="20"/>
        <end position="41"/>
    </location>
</feature>
<dbReference type="Gene3D" id="1.10.3720.10">
    <property type="entry name" value="MetI-like"/>
    <property type="match status" value="1"/>
</dbReference>
<keyword evidence="5 8" id="KW-0812">Transmembrane</keyword>
<dbReference type="GO" id="GO:0043190">
    <property type="term" value="C:ATP-binding cassette (ABC) transporter complex"/>
    <property type="evidence" value="ECO:0007669"/>
    <property type="project" value="InterPro"/>
</dbReference>
<keyword evidence="11" id="KW-1185">Reference proteome</keyword>
<keyword evidence="3 8" id="KW-0813">Transport</keyword>
<dbReference type="SUPFAM" id="SSF161098">
    <property type="entry name" value="MetI-like"/>
    <property type="match status" value="1"/>
</dbReference>
<comment type="similarity">
    <text evidence="2">Belongs to the binding-protein-dependent transport system permease family. HisMQ subfamily.</text>
</comment>
<evidence type="ECO:0000256" key="7">
    <source>
        <dbReference type="ARBA" id="ARBA00023136"/>
    </source>
</evidence>
<evidence type="ECO:0000256" key="4">
    <source>
        <dbReference type="ARBA" id="ARBA00022475"/>
    </source>
</evidence>
<feature type="domain" description="ABC transmembrane type-1" evidence="9">
    <location>
        <begin position="17"/>
        <end position="205"/>
    </location>
</feature>
<name>A0A8J2Z0J4_9PROT</name>
<dbReference type="EMBL" id="BMJQ01000035">
    <property type="protein sequence ID" value="GGF50792.1"/>
    <property type="molecule type" value="Genomic_DNA"/>
</dbReference>
<dbReference type="Proteomes" id="UP000646365">
    <property type="component" value="Unassembled WGS sequence"/>
</dbReference>
<comment type="caution">
    <text evidence="10">The sequence shown here is derived from an EMBL/GenBank/DDBJ whole genome shotgun (WGS) entry which is preliminary data.</text>
</comment>
<reference evidence="10" key="2">
    <citation type="submission" date="2020-09" db="EMBL/GenBank/DDBJ databases">
        <authorList>
            <person name="Sun Q."/>
            <person name="Zhou Y."/>
        </authorList>
    </citation>
    <scope>NUCLEOTIDE SEQUENCE</scope>
    <source>
        <strain evidence="10">CGMCC 1.15725</strain>
    </source>
</reference>
<comment type="subcellular location">
    <subcellularLocation>
        <location evidence="1">Cell inner membrane</location>
        <topology evidence="1">Multi-pass membrane protein</topology>
    </subcellularLocation>
    <subcellularLocation>
        <location evidence="8">Cell membrane</location>
        <topology evidence="8">Multi-pass membrane protein</topology>
    </subcellularLocation>
</comment>
<dbReference type="InterPro" id="IPR035906">
    <property type="entry name" value="MetI-like_sf"/>
</dbReference>
<evidence type="ECO:0000256" key="5">
    <source>
        <dbReference type="ARBA" id="ARBA00022692"/>
    </source>
</evidence>
<dbReference type="RefSeq" id="WP_189052525.1">
    <property type="nucleotide sequence ID" value="NZ_BMJQ01000035.1"/>
</dbReference>
<keyword evidence="6 8" id="KW-1133">Transmembrane helix</keyword>
<dbReference type="PANTHER" id="PTHR30614">
    <property type="entry name" value="MEMBRANE COMPONENT OF AMINO ACID ABC TRANSPORTER"/>
    <property type="match status" value="1"/>
</dbReference>
<evidence type="ECO:0000256" key="8">
    <source>
        <dbReference type="RuleBase" id="RU363032"/>
    </source>
</evidence>
<feature type="transmembrane region" description="Helical" evidence="8">
    <location>
        <begin position="184"/>
        <end position="202"/>
    </location>
</feature>
<dbReference type="Pfam" id="PF00528">
    <property type="entry name" value="BPD_transp_1"/>
    <property type="match status" value="1"/>
</dbReference>
<keyword evidence="7 8" id="KW-0472">Membrane</keyword>
<evidence type="ECO:0000259" key="9">
    <source>
        <dbReference type="PROSITE" id="PS50928"/>
    </source>
</evidence>
<feature type="transmembrane region" description="Helical" evidence="8">
    <location>
        <begin position="139"/>
        <end position="164"/>
    </location>
</feature>
<evidence type="ECO:0000256" key="3">
    <source>
        <dbReference type="ARBA" id="ARBA00022448"/>
    </source>
</evidence>
<evidence type="ECO:0000313" key="11">
    <source>
        <dbReference type="Proteomes" id="UP000646365"/>
    </source>
</evidence>
<organism evidence="10 11">
    <name type="scientific">Aliidongia dinghuensis</name>
    <dbReference type="NCBI Taxonomy" id="1867774"/>
    <lineage>
        <taxon>Bacteria</taxon>
        <taxon>Pseudomonadati</taxon>
        <taxon>Pseudomonadota</taxon>
        <taxon>Alphaproteobacteria</taxon>
        <taxon>Rhodospirillales</taxon>
        <taxon>Dongiaceae</taxon>
        <taxon>Aliidongia</taxon>
    </lineage>
</organism>